<dbReference type="CDD" id="cd00075">
    <property type="entry name" value="HATPase"/>
    <property type="match status" value="1"/>
</dbReference>
<evidence type="ECO:0000256" key="2">
    <source>
        <dbReference type="ARBA" id="ARBA00012438"/>
    </source>
</evidence>
<dbReference type="EC" id="2.7.13.3" evidence="2"/>
<dbReference type="InterPro" id="IPR036097">
    <property type="entry name" value="HisK_dim/P_sf"/>
</dbReference>
<dbReference type="SMART" id="SM00065">
    <property type="entry name" value="GAF"/>
    <property type="match status" value="1"/>
</dbReference>
<dbReference type="CDD" id="cd00082">
    <property type="entry name" value="HisKA"/>
    <property type="match status" value="1"/>
</dbReference>
<dbReference type="RefSeq" id="WP_108116665.1">
    <property type="nucleotide sequence ID" value="NZ_QBKT01000012.1"/>
</dbReference>
<dbReference type="EMBL" id="QBKT01000012">
    <property type="protein sequence ID" value="PTX58795.1"/>
    <property type="molecule type" value="Genomic_DNA"/>
</dbReference>
<evidence type="ECO:0000313" key="5">
    <source>
        <dbReference type="EMBL" id="PTX58795.1"/>
    </source>
</evidence>
<dbReference type="PANTHER" id="PTHR43102:SF2">
    <property type="entry name" value="GAF DOMAIN-CONTAINING PROTEIN"/>
    <property type="match status" value="1"/>
</dbReference>
<gene>
    <name evidence="5" type="ORF">C8N46_112103</name>
</gene>
<keyword evidence="3" id="KW-0597">Phosphoprotein</keyword>
<accession>A0A2T6BRS8</accession>
<evidence type="ECO:0000259" key="4">
    <source>
        <dbReference type="PROSITE" id="PS50109"/>
    </source>
</evidence>
<dbReference type="GO" id="GO:0000155">
    <property type="term" value="F:phosphorelay sensor kinase activity"/>
    <property type="evidence" value="ECO:0007669"/>
    <property type="project" value="InterPro"/>
</dbReference>
<dbReference type="InterPro" id="IPR036890">
    <property type="entry name" value="HATPase_C_sf"/>
</dbReference>
<dbReference type="InterPro" id="IPR003018">
    <property type="entry name" value="GAF"/>
</dbReference>
<dbReference type="Pfam" id="PF00512">
    <property type="entry name" value="HisKA"/>
    <property type="match status" value="1"/>
</dbReference>
<dbReference type="Pfam" id="PF02518">
    <property type="entry name" value="HATPase_c"/>
    <property type="match status" value="1"/>
</dbReference>
<dbReference type="InterPro" id="IPR003594">
    <property type="entry name" value="HATPase_dom"/>
</dbReference>
<evidence type="ECO:0000256" key="1">
    <source>
        <dbReference type="ARBA" id="ARBA00000085"/>
    </source>
</evidence>
<dbReference type="OrthoDB" id="9811889at2"/>
<dbReference type="SUPFAM" id="SSF55781">
    <property type="entry name" value="GAF domain-like"/>
    <property type="match status" value="1"/>
</dbReference>
<dbReference type="Proteomes" id="UP000244090">
    <property type="component" value="Unassembled WGS sequence"/>
</dbReference>
<reference evidence="5 6" key="1">
    <citation type="submission" date="2018-04" db="EMBL/GenBank/DDBJ databases">
        <title>Genomic Encyclopedia of Archaeal and Bacterial Type Strains, Phase II (KMG-II): from individual species to whole genera.</title>
        <authorList>
            <person name="Goeker M."/>
        </authorList>
    </citation>
    <scope>NUCLEOTIDE SEQUENCE [LARGE SCALE GENOMIC DNA]</scope>
    <source>
        <strain evidence="5 6">DSM 25731</strain>
    </source>
</reference>
<dbReference type="InterPro" id="IPR005467">
    <property type="entry name" value="His_kinase_dom"/>
</dbReference>
<evidence type="ECO:0000313" key="6">
    <source>
        <dbReference type="Proteomes" id="UP000244090"/>
    </source>
</evidence>
<sequence>MISPKFPKNEKERQAAVDKYNLLDTFPEESYDNITALISHICEAPISLITLLDRDRNFLKSHRGVPFNESPRSISFCGHAITSGEELMMVPDARKDERFHDNPLVIENKAIFYAGVPLVDADGFKLGTLCVYDTKPRILTEVQKTALKTMAKQVIRLFEERYKNQQLEKLQKKLQNRNYELERFAGVVSHDLKSPLAQIQMLIQLIETENKGKLSEETLQYLEYIKSSSDSLRAYIDGMLKFYKAESVIAHAKERYTISELQKDIKSLLNFNDTVQMIFEHTLESLYINKAGLVQVLLNLISNAIKYNDKPISNINILVEETENEYQFVVMDNGPGISKVDQASIFDLFVTAQKTDKHGNVGTGIGLATVKKVVVNLGGTINVVSEIGKGSKFIFTLSK</sequence>
<dbReference type="SUPFAM" id="SSF47384">
    <property type="entry name" value="Homodimeric domain of signal transducing histidine kinase"/>
    <property type="match status" value="1"/>
</dbReference>
<feature type="domain" description="Histidine kinase" evidence="4">
    <location>
        <begin position="187"/>
        <end position="399"/>
    </location>
</feature>
<keyword evidence="5" id="KW-0418">Kinase</keyword>
<dbReference type="AlphaFoldDB" id="A0A2T6BRS8"/>
<keyword evidence="5" id="KW-0808">Transferase</keyword>
<dbReference type="SMART" id="SM00387">
    <property type="entry name" value="HATPase_c"/>
    <property type="match status" value="1"/>
</dbReference>
<dbReference type="SMART" id="SM00388">
    <property type="entry name" value="HisKA"/>
    <property type="match status" value="1"/>
</dbReference>
<dbReference type="PANTHER" id="PTHR43102">
    <property type="entry name" value="SLR1143 PROTEIN"/>
    <property type="match status" value="1"/>
</dbReference>
<dbReference type="Gene3D" id="3.30.565.10">
    <property type="entry name" value="Histidine kinase-like ATPase, C-terminal domain"/>
    <property type="match status" value="1"/>
</dbReference>
<protein>
    <recommendedName>
        <fullName evidence="2">histidine kinase</fullName>
        <ecNumber evidence="2">2.7.13.3</ecNumber>
    </recommendedName>
</protein>
<name>A0A2T6BRS8_9FLAO</name>
<comment type="catalytic activity">
    <reaction evidence="1">
        <text>ATP + protein L-histidine = ADP + protein N-phospho-L-histidine.</text>
        <dbReference type="EC" id="2.7.13.3"/>
    </reaction>
</comment>
<comment type="caution">
    <text evidence="5">The sequence shown here is derived from an EMBL/GenBank/DDBJ whole genome shotgun (WGS) entry which is preliminary data.</text>
</comment>
<dbReference type="Pfam" id="PF01590">
    <property type="entry name" value="GAF"/>
    <property type="match status" value="1"/>
</dbReference>
<dbReference type="InterPro" id="IPR004358">
    <property type="entry name" value="Sig_transdc_His_kin-like_C"/>
</dbReference>
<keyword evidence="6" id="KW-1185">Reference proteome</keyword>
<organism evidence="5 6">
    <name type="scientific">Kordia periserrulae</name>
    <dbReference type="NCBI Taxonomy" id="701523"/>
    <lineage>
        <taxon>Bacteria</taxon>
        <taxon>Pseudomonadati</taxon>
        <taxon>Bacteroidota</taxon>
        <taxon>Flavobacteriia</taxon>
        <taxon>Flavobacteriales</taxon>
        <taxon>Flavobacteriaceae</taxon>
        <taxon>Kordia</taxon>
    </lineage>
</organism>
<dbReference type="PROSITE" id="PS50109">
    <property type="entry name" value="HIS_KIN"/>
    <property type="match status" value="1"/>
</dbReference>
<dbReference type="InterPro" id="IPR003661">
    <property type="entry name" value="HisK_dim/P_dom"/>
</dbReference>
<proteinExistence type="predicted"/>
<dbReference type="Gene3D" id="3.30.450.40">
    <property type="match status" value="1"/>
</dbReference>
<dbReference type="SUPFAM" id="SSF55874">
    <property type="entry name" value="ATPase domain of HSP90 chaperone/DNA topoisomerase II/histidine kinase"/>
    <property type="match status" value="1"/>
</dbReference>
<dbReference type="InterPro" id="IPR029016">
    <property type="entry name" value="GAF-like_dom_sf"/>
</dbReference>
<evidence type="ECO:0000256" key="3">
    <source>
        <dbReference type="ARBA" id="ARBA00022553"/>
    </source>
</evidence>
<dbReference type="PRINTS" id="PR00344">
    <property type="entry name" value="BCTRLSENSOR"/>
</dbReference>
<dbReference type="Gene3D" id="1.10.287.130">
    <property type="match status" value="1"/>
</dbReference>